<dbReference type="GO" id="GO:0005524">
    <property type="term" value="F:ATP binding"/>
    <property type="evidence" value="ECO:0007669"/>
    <property type="project" value="TreeGrafter"/>
</dbReference>
<accession>A0A2H0KKI8</accession>
<feature type="non-terminal residue" evidence="1">
    <location>
        <position position="86"/>
    </location>
</feature>
<dbReference type="SUPFAM" id="SSF52540">
    <property type="entry name" value="P-loop containing nucleoside triphosphate hydrolases"/>
    <property type="match status" value="1"/>
</dbReference>
<dbReference type="GO" id="GO:0016787">
    <property type="term" value="F:hydrolase activity"/>
    <property type="evidence" value="ECO:0007669"/>
    <property type="project" value="UniProtKB-KW"/>
</dbReference>
<dbReference type="Gene3D" id="3.40.50.300">
    <property type="entry name" value="P-loop containing nucleotide triphosphate hydrolases"/>
    <property type="match status" value="1"/>
</dbReference>
<comment type="caution">
    <text evidence="1">The sequence shown here is derived from an EMBL/GenBank/DDBJ whole genome shotgun (WGS) entry which is preliminary data.</text>
</comment>
<dbReference type="GO" id="GO:0043531">
    <property type="term" value="F:ADP binding"/>
    <property type="evidence" value="ECO:0007669"/>
    <property type="project" value="TreeGrafter"/>
</dbReference>
<dbReference type="GO" id="GO:0046933">
    <property type="term" value="F:proton-transporting ATP synthase activity, rotational mechanism"/>
    <property type="evidence" value="ECO:0007669"/>
    <property type="project" value="InterPro"/>
</dbReference>
<dbReference type="GO" id="GO:0045259">
    <property type="term" value="C:proton-transporting ATP synthase complex"/>
    <property type="evidence" value="ECO:0007669"/>
    <property type="project" value="InterPro"/>
</dbReference>
<dbReference type="InterPro" id="IPR027417">
    <property type="entry name" value="P-loop_NTPase"/>
</dbReference>
<dbReference type="PANTHER" id="PTHR48082">
    <property type="entry name" value="ATP SYNTHASE SUBUNIT ALPHA, MITOCHONDRIAL"/>
    <property type="match status" value="1"/>
</dbReference>
<evidence type="ECO:0000313" key="2">
    <source>
        <dbReference type="Proteomes" id="UP000229497"/>
    </source>
</evidence>
<dbReference type="EC" id="3.6.3.14" evidence="1"/>
<keyword evidence="1" id="KW-0378">Hydrolase</keyword>
<dbReference type="EMBL" id="PCVK01000041">
    <property type="protein sequence ID" value="PIQ71771.1"/>
    <property type="molecule type" value="Genomic_DNA"/>
</dbReference>
<feature type="non-terminal residue" evidence="1">
    <location>
        <position position="1"/>
    </location>
</feature>
<dbReference type="InterPro" id="IPR005294">
    <property type="entry name" value="ATP_synth_F1_asu"/>
</dbReference>
<dbReference type="PANTHER" id="PTHR48082:SF2">
    <property type="entry name" value="ATP SYNTHASE SUBUNIT ALPHA, MITOCHONDRIAL"/>
    <property type="match status" value="1"/>
</dbReference>
<evidence type="ECO:0000313" key="1">
    <source>
        <dbReference type="EMBL" id="PIQ71771.1"/>
    </source>
</evidence>
<organism evidence="1 2">
    <name type="scientific">Candidatus Roizmanbacteria bacterium CG11_big_fil_rev_8_21_14_0_20_37_16</name>
    <dbReference type="NCBI Taxonomy" id="1974857"/>
    <lineage>
        <taxon>Bacteria</taxon>
        <taxon>Candidatus Roizmaniibacteriota</taxon>
    </lineage>
</organism>
<dbReference type="Proteomes" id="UP000229497">
    <property type="component" value="Unassembled WGS sequence"/>
</dbReference>
<protein>
    <submittedName>
        <fullName evidence="1">F0F1 ATP synthase subunit alpha</fullName>
        <ecNumber evidence="1">3.6.3.14</ecNumber>
    </submittedName>
</protein>
<proteinExistence type="predicted"/>
<name>A0A2H0KKI8_9BACT</name>
<gene>
    <name evidence="1" type="ORF">COV87_01490</name>
</gene>
<reference evidence="1 2" key="1">
    <citation type="submission" date="2017-09" db="EMBL/GenBank/DDBJ databases">
        <title>Depth-based differentiation of microbial function through sediment-hosted aquifers and enrichment of novel symbionts in the deep terrestrial subsurface.</title>
        <authorList>
            <person name="Probst A.J."/>
            <person name="Ladd B."/>
            <person name="Jarett J.K."/>
            <person name="Geller-Mcgrath D.E."/>
            <person name="Sieber C.M."/>
            <person name="Emerson J.B."/>
            <person name="Anantharaman K."/>
            <person name="Thomas B.C."/>
            <person name="Malmstrom R."/>
            <person name="Stieglmeier M."/>
            <person name="Klingl A."/>
            <person name="Woyke T."/>
            <person name="Ryan C.M."/>
            <person name="Banfield J.F."/>
        </authorList>
    </citation>
    <scope>NUCLEOTIDE SEQUENCE [LARGE SCALE GENOMIC DNA]</scope>
    <source>
        <strain evidence="1">CG11_big_fil_rev_8_21_14_0_20_37_16</strain>
    </source>
</reference>
<sequence length="86" mass="9587">EFLGTMIDPLGEIIFPENKKIQKVEYRSIETEIGGIDKRAKIDKQLLTGVTLVDMLLPLGNGQKELVIGDRKTGKTSFLLTTVKNQ</sequence>
<dbReference type="AlphaFoldDB" id="A0A2H0KKI8"/>